<feature type="compositionally biased region" description="Basic and acidic residues" evidence="1">
    <location>
        <begin position="17"/>
        <end position="26"/>
    </location>
</feature>
<dbReference type="GeneID" id="24101923"/>
<gene>
    <name evidence="2" type="ORF">FIBRA_09342</name>
</gene>
<protein>
    <submittedName>
        <fullName evidence="2">Uncharacterized protein</fullName>
    </submittedName>
</protein>
<keyword evidence="3" id="KW-1185">Reference proteome</keyword>
<sequence length="72" mass="7892">MSAANPIDVIDIVHTTPESKESENPHHVPSTTILVNPKGSSEHSNSKQDEEDNPGAEYLVMPTMLLNCHRIS</sequence>
<feature type="compositionally biased region" description="Polar residues" evidence="1">
    <location>
        <begin position="29"/>
        <end position="39"/>
    </location>
</feature>
<name>J7SCY4_9APHY</name>
<dbReference type="RefSeq" id="XP_012177044.1">
    <property type="nucleotide sequence ID" value="XM_012321654.1"/>
</dbReference>
<reference evidence="2 3" key="1">
    <citation type="journal article" date="2012" name="Appl. Environ. Microbiol.">
        <title>Short-read sequencing for genomic analysis of the brown rot fungus Fibroporia radiculosa.</title>
        <authorList>
            <person name="Tang J.D."/>
            <person name="Perkins A.D."/>
            <person name="Sonstegard T.S."/>
            <person name="Schroeder S.G."/>
            <person name="Burgess S.C."/>
            <person name="Diehl S.V."/>
        </authorList>
    </citation>
    <scope>NUCLEOTIDE SEQUENCE [LARGE SCALE GENOMIC DNA]</scope>
    <source>
        <strain evidence="2 3">TFFH 294</strain>
    </source>
</reference>
<dbReference type="EMBL" id="HE797616">
    <property type="protein sequence ID" value="CCM07023.1"/>
    <property type="molecule type" value="Genomic_DNA"/>
</dbReference>
<feature type="region of interest" description="Disordered" evidence="1">
    <location>
        <begin position="16"/>
        <end position="56"/>
    </location>
</feature>
<evidence type="ECO:0000313" key="2">
    <source>
        <dbReference type="EMBL" id="CCM07023.1"/>
    </source>
</evidence>
<proteinExistence type="predicted"/>
<dbReference type="Proteomes" id="UP000006352">
    <property type="component" value="Unassembled WGS sequence"/>
</dbReference>
<dbReference type="HOGENOM" id="CLU_2722249_0_0_1"/>
<dbReference type="AlphaFoldDB" id="J7SCY4"/>
<accession>J7SCY4</accession>
<dbReference type="InParanoid" id="J7SCY4"/>
<evidence type="ECO:0000313" key="3">
    <source>
        <dbReference type="Proteomes" id="UP000006352"/>
    </source>
</evidence>
<organism evidence="2 3">
    <name type="scientific">Fibroporia radiculosa</name>
    <dbReference type="NCBI Taxonomy" id="599839"/>
    <lineage>
        <taxon>Eukaryota</taxon>
        <taxon>Fungi</taxon>
        <taxon>Dikarya</taxon>
        <taxon>Basidiomycota</taxon>
        <taxon>Agaricomycotina</taxon>
        <taxon>Agaricomycetes</taxon>
        <taxon>Polyporales</taxon>
        <taxon>Fibroporiaceae</taxon>
        <taxon>Fibroporia</taxon>
    </lineage>
</organism>
<evidence type="ECO:0000256" key="1">
    <source>
        <dbReference type="SAM" id="MobiDB-lite"/>
    </source>
</evidence>